<dbReference type="AlphaFoldDB" id="A0A497ER74"/>
<dbReference type="GO" id="GO:0016787">
    <property type="term" value="F:hydrolase activity"/>
    <property type="evidence" value="ECO:0007669"/>
    <property type="project" value="InterPro"/>
</dbReference>
<dbReference type="Pfam" id="PF00149">
    <property type="entry name" value="Metallophos"/>
    <property type="match status" value="1"/>
</dbReference>
<dbReference type="EMBL" id="QMQY01000081">
    <property type="protein sequence ID" value="RLE49874.1"/>
    <property type="molecule type" value="Genomic_DNA"/>
</dbReference>
<dbReference type="InterPro" id="IPR051918">
    <property type="entry name" value="STPP_CPPED1"/>
</dbReference>
<keyword evidence="1" id="KW-0472">Membrane</keyword>
<dbReference type="SUPFAM" id="SSF56300">
    <property type="entry name" value="Metallo-dependent phosphatases"/>
    <property type="match status" value="1"/>
</dbReference>
<feature type="domain" description="Calcineurin-like phosphoesterase" evidence="2">
    <location>
        <begin position="159"/>
        <end position="356"/>
    </location>
</feature>
<dbReference type="InterPro" id="IPR004843">
    <property type="entry name" value="Calcineurin-like_PHP"/>
</dbReference>
<dbReference type="PANTHER" id="PTHR43143:SF1">
    <property type="entry name" value="SERINE_THREONINE-PROTEIN PHOSPHATASE CPPED1"/>
    <property type="match status" value="1"/>
</dbReference>
<reference evidence="3 4" key="1">
    <citation type="submission" date="2018-06" db="EMBL/GenBank/DDBJ databases">
        <title>Extensive metabolic versatility and redundancy in microbially diverse, dynamic hydrothermal sediments.</title>
        <authorList>
            <person name="Dombrowski N."/>
            <person name="Teske A."/>
            <person name="Baker B.J."/>
        </authorList>
    </citation>
    <scope>NUCLEOTIDE SEQUENCE [LARGE SCALE GENOMIC DNA]</scope>
    <source>
        <strain evidence="3">B30_G17</strain>
    </source>
</reference>
<dbReference type="PANTHER" id="PTHR43143">
    <property type="entry name" value="METALLOPHOSPHOESTERASE, CALCINEURIN SUPERFAMILY"/>
    <property type="match status" value="1"/>
</dbReference>
<evidence type="ECO:0000313" key="3">
    <source>
        <dbReference type="EMBL" id="RLE49874.1"/>
    </source>
</evidence>
<dbReference type="Proteomes" id="UP000281962">
    <property type="component" value="Unassembled WGS sequence"/>
</dbReference>
<organism evidence="3 4">
    <name type="scientific">Thermoproteota archaeon</name>
    <dbReference type="NCBI Taxonomy" id="2056631"/>
    <lineage>
        <taxon>Archaea</taxon>
        <taxon>Thermoproteota</taxon>
    </lineage>
</organism>
<name>A0A497ER74_9CREN</name>
<evidence type="ECO:0000256" key="1">
    <source>
        <dbReference type="SAM" id="Phobius"/>
    </source>
</evidence>
<proteinExistence type="predicted"/>
<dbReference type="Gene3D" id="3.60.21.10">
    <property type="match status" value="1"/>
</dbReference>
<feature type="transmembrane region" description="Helical" evidence="1">
    <location>
        <begin position="21"/>
        <end position="39"/>
    </location>
</feature>
<feature type="transmembrane region" description="Helical" evidence="1">
    <location>
        <begin position="737"/>
        <end position="757"/>
    </location>
</feature>
<keyword evidence="1" id="KW-0812">Transmembrane</keyword>
<sequence>MLISRQNNYLLMTMRKNIYGKIALMLIISVLMVSNLTILECLSGKINYYAEIFKYPLPSIPEPVLDGSEFYVKVKMPSSTIWINAIVYNEIQVVNASLIEASYNNKTGIWYLKFDLPSGLREGAYNLNITYKPSENESTKILNQPRCLWILPQWPEKLVILACGDVKPEGIPYWKEMVYEANLINPDLIIFLGDLVNVPNVASEWIKFLEPFKLILDPIYVTAGNHEYSGLGVANIYKRIMGPVNYTVTIGKFLLICLDTDRDGWIRMERLKWAENILKRNIDKTKIMFFHFPLFNVKLKEKGTAYFKISSIEDFNNLVKQNAISETWEPYLDEAKELFRLIIEYDVRLILSEHIHTDFNVIVENINTGKKHYFISPAALAYDIPDHDIRGFKLITIYANGTIIESTLYYPGTGMFNYPNSIPIDSGTTTYYRPVLPYKIGFLEYYYAPANDGKHYAVSLKINNELKVSFNNPRIIFKLPADIPIERYEWKPFKPEYEVITVNGIHYVILRNINIPSQSQLTFTVYAVEDKDKPKVNLVDVPSLVDKGSWIQFKVEAIDNGWGIRDIEVKYTVNDKEWKNPDLMDFIEAENGKVIYKVWIKAPNIDTKLKIKAKAVDFSDKTSDEVTKEIIVGKPPKAKYNLKITSSPIEGISFKVNGTKFETPTTITLEEGTYVIEFEGKVKVNDEEYEFIKWSDGTTNPKKIIKLNKNVELTVYYEQISKPQQPTLPPEEVKPQVPWTIIVGIVIAIAIVIIVIYKIKGK</sequence>
<gene>
    <name evidence="3" type="ORF">DRJ21_02090</name>
</gene>
<protein>
    <recommendedName>
        <fullName evidence="2">Calcineurin-like phosphoesterase domain-containing protein</fullName>
    </recommendedName>
</protein>
<dbReference type="InterPro" id="IPR029052">
    <property type="entry name" value="Metallo-depent_PP-like"/>
</dbReference>
<accession>A0A497ER74</accession>
<evidence type="ECO:0000259" key="2">
    <source>
        <dbReference type="Pfam" id="PF00149"/>
    </source>
</evidence>
<keyword evidence="1" id="KW-1133">Transmembrane helix</keyword>
<comment type="caution">
    <text evidence="3">The sequence shown here is derived from an EMBL/GenBank/DDBJ whole genome shotgun (WGS) entry which is preliminary data.</text>
</comment>
<evidence type="ECO:0000313" key="4">
    <source>
        <dbReference type="Proteomes" id="UP000281962"/>
    </source>
</evidence>